<evidence type="ECO:0000313" key="3">
    <source>
        <dbReference type="Proteomes" id="UP000070444"/>
    </source>
</evidence>
<evidence type="ECO:0000313" key="2">
    <source>
        <dbReference type="EMBL" id="KXN65295.1"/>
    </source>
</evidence>
<dbReference type="GO" id="GO:0032259">
    <property type="term" value="P:methylation"/>
    <property type="evidence" value="ECO:0007669"/>
    <property type="project" value="UniProtKB-KW"/>
</dbReference>
<dbReference type="GO" id="GO:0008757">
    <property type="term" value="F:S-adenosylmethionine-dependent methyltransferase activity"/>
    <property type="evidence" value="ECO:0007669"/>
    <property type="project" value="InterPro"/>
</dbReference>
<sequence length="245" mass="27956">MTESKAQYDDNEFFSEYQQMLRSKEGLKGAGEWHQLKEMLPKDFKGKRVLDLGCGYGWHCTYAIDQGAASVVGVDNSSKMLEKAREINNSANIEYVEATMETYNYPEAKFDIIISSLAFHYVENFQDLVNNINKSLVPGGHLVFSVEHPIFTAYGSGDWIYDSDNKPLHWPVDKYYSEGIRHPNFLGKTITKYHKTMTTYVNTLIQSGFNITNLVEATPHPDMVKFMPDELRRPMMLLVAAQKSA</sequence>
<dbReference type="CDD" id="cd02440">
    <property type="entry name" value="AdoMet_MTases"/>
    <property type="match status" value="1"/>
</dbReference>
<keyword evidence="2" id="KW-0808">Transferase</keyword>
<dbReference type="Pfam" id="PF08241">
    <property type="entry name" value="Methyltransf_11"/>
    <property type="match status" value="1"/>
</dbReference>
<dbReference type="InterPro" id="IPR013216">
    <property type="entry name" value="Methyltransf_11"/>
</dbReference>
<organism evidence="2 3">
    <name type="scientific">Conidiobolus coronatus (strain ATCC 28846 / CBS 209.66 / NRRL 28638)</name>
    <name type="common">Delacroixia coronata</name>
    <dbReference type="NCBI Taxonomy" id="796925"/>
    <lineage>
        <taxon>Eukaryota</taxon>
        <taxon>Fungi</taxon>
        <taxon>Fungi incertae sedis</taxon>
        <taxon>Zoopagomycota</taxon>
        <taxon>Entomophthoromycotina</taxon>
        <taxon>Entomophthoromycetes</taxon>
        <taxon>Entomophthorales</taxon>
        <taxon>Ancylistaceae</taxon>
        <taxon>Conidiobolus</taxon>
    </lineage>
</organism>
<name>A0A137NRD2_CONC2</name>
<dbReference type="InterPro" id="IPR029063">
    <property type="entry name" value="SAM-dependent_MTases_sf"/>
</dbReference>
<keyword evidence="3" id="KW-1185">Reference proteome</keyword>
<protein>
    <submittedName>
        <fullName evidence="2">S-adenosyl-L-methionine-dependent methyltransferase</fullName>
    </submittedName>
</protein>
<dbReference type="AlphaFoldDB" id="A0A137NRD2"/>
<dbReference type="PANTHER" id="PTHR43861:SF1">
    <property type="entry name" value="TRANS-ACONITATE 2-METHYLTRANSFERASE"/>
    <property type="match status" value="1"/>
</dbReference>
<keyword evidence="2" id="KW-0489">Methyltransferase</keyword>
<dbReference type="OMA" id="RPLHAMT"/>
<dbReference type="STRING" id="796925.A0A137NRD2"/>
<accession>A0A137NRD2</accession>
<reference evidence="2 3" key="1">
    <citation type="journal article" date="2015" name="Genome Biol. Evol.">
        <title>Phylogenomic analyses indicate that early fungi evolved digesting cell walls of algal ancestors of land plants.</title>
        <authorList>
            <person name="Chang Y."/>
            <person name="Wang S."/>
            <person name="Sekimoto S."/>
            <person name="Aerts A.L."/>
            <person name="Choi C."/>
            <person name="Clum A."/>
            <person name="LaButti K.M."/>
            <person name="Lindquist E.A."/>
            <person name="Yee Ngan C."/>
            <person name="Ohm R.A."/>
            <person name="Salamov A.A."/>
            <person name="Grigoriev I.V."/>
            <person name="Spatafora J.W."/>
            <person name="Berbee M.L."/>
        </authorList>
    </citation>
    <scope>NUCLEOTIDE SEQUENCE [LARGE SCALE GENOMIC DNA]</scope>
    <source>
        <strain evidence="2 3">NRRL 28638</strain>
    </source>
</reference>
<dbReference type="EMBL" id="KQ964919">
    <property type="protein sequence ID" value="KXN65295.1"/>
    <property type="molecule type" value="Genomic_DNA"/>
</dbReference>
<dbReference type="Gene3D" id="3.40.50.150">
    <property type="entry name" value="Vaccinia Virus protein VP39"/>
    <property type="match status" value="1"/>
</dbReference>
<dbReference type="SUPFAM" id="SSF53335">
    <property type="entry name" value="S-adenosyl-L-methionine-dependent methyltransferases"/>
    <property type="match status" value="1"/>
</dbReference>
<dbReference type="Proteomes" id="UP000070444">
    <property type="component" value="Unassembled WGS sequence"/>
</dbReference>
<proteinExistence type="predicted"/>
<evidence type="ECO:0000259" key="1">
    <source>
        <dbReference type="Pfam" id="PF08241"/>
    </source>
</evidence>
<dbReference type="PANTHER" id="PTHR43861">
    <property type="entry name" value="TRANS-ACONITATE 2-METHYLTRANSFERASE-RELATED"/>
    <property type="match status" value="1"/>
</dbReference>
<gene>
    <name evidence="2" type="ORF">CONCODRAFT_80806</name>
</gene>
<dbReference type="OrthoDB" id="66144at2759"/>
<feature type="domain" description="Methyltransferase type 11" evidence="1">
    <location>
        <begin position="50"/>
        <end position="144"/>
    </location>
</feature>